<protein>
    <submittedName>
        <fullName evidence="1">Uncharacterized protein</fullName>
    </submittedName>
</protein>
<dbReference type="EMBL" id="JACGWN010000012">
    <property type="protein sequence ID" value="KAL0416777.1"/>
    <property type="molecule type" value="Genomic_DNA"/>
</dbReference>
<name>A0AAW2UK82_9LAMI</name>
<gene>
    <name evidence="1" type="ORF">Slati_3509600</name>
</gene>
<dbReference type="PANTHER" id="PTHR33116:SF80">
    <property type="entry name" value="REVERSE TRANSCRIPTASE ZINC-BINDING DOMAIN-CONTAINING PROTEIN"/>
    <property type="match status" value="1"/>
</dbReference>
<accession>A0AAW2UK82</accession>
<dbReference type="PANTHER" id="PTHR33116">
    <property type="entry name" value="REVERSE TRANSCRIPTASE ZINC-BINDING DOMAIN-CONTAINING PROTEIN-RELATED-RELATED"/>
    <property type="match status" value="1"/>
</dbReference>
<organism evidence="1">
    <name type="scientific">Sesamum latifolium</name>
    <dbReference type="NCBI Taxonomy" id="2727402"/>
    <lineage>
        <taxon>Eukaryota</taxon>
        <taxon>Viridiplantae</taxon>
        <taxon>Streptophyta</taxon>
        <taxon>Embryophyta</taxon>
        <taxon>Tracheophyta</taxon>
        <taxon>Spermatophyta</taxon>
        <taxon>Magnoliopsida</taxon>
        <taxon>eudicotyledons</taxon>
        <taxon>Gunneridae</taxon>
        <taxon>Pentapetalae</taxon>
        <taxon>asterids</taxon>
        <taxon>lamiids</taxon>
        <taxon>Lamiales</taxon>
        <taxon>Pedaliaceae</taxon>
        <taxon>Sesamum</taxon>
    </lineage>
</organism>
<reference evidence="1" key="1">
    <citation type="submission" date="2020-06" db="EMBL/GenBank/DDBJ databases">
        <authorList>
            <person name="Li T."/>
            <person name="Hu X."/>
            <person name="Zhang T."/>
            <person name="Song X."/>
            <person name="Zhang H."/>
            <person name="Dai N."/>
            <person name="Sheng W."/>
            <person name="Hou X."/>
            <person name="Wei L."/>
        </authorList>
    </citation>
    <scope>NUCLEOTIDE SEQUENCE</scope>
    <source>
        <strain evidence="1">KEN1</strain>
        <tissue evidence="1">Leaf</tissue>
    </source>
</reference>
<reference evidence="1" key="2">
    <citation type="journal article" date="2024" name="Plant">
        <title>Genomic evolution and insights into agronomic trait innovations of Sesamum species.</title>
        <authorList>
            <person name="Miao H."/>
            <person name="Wang L."/>
            <person name="Qu L."/>
            <person name="Liu H."/>
            <person name="Sun Y."/>
            <person name="Le M."/>
            <person name="Wang Q."/>
            <person name="Wei S."/>
            <person name="Zheng Y."/>
            <person name="Lin W."/>
            <person name="Duan Y."/>
            <person name="Cao H."/>
            <person name="Xiong S."/>
            <person name="Wang X."/>
            <person name="Wei L."/>
            <person name="Li C."/>
            <person name="Ma Q."/>
            <person name="Ju M."/>
            <person name="Zhao R."/>
            <person name="Li G."/>
            <person name="Mu C."/>
            <person name="Tian Q."/>
            <person name="Mei H."/>
            <person name="Zhang T."/>
            <person name="Gao T."/>
            <person name="Zhang H."/>
        </authorList>
    </citation>
    <scope>NUCLEOTIDE SEQUENCE</scope>
    <source>
        <strain evidence="1">KEN1</strain>
    </source>
</reference>
<evidence type="ECO:0000313" key="1">
    <source>
        <dbReference type="EMBL" id="KAL0416777.1"/>
    </source>
</evidence>
<sequence length="112" mass="12800">MIKSVLMAMPTHLLAVLKPPTGVISRIERMLNKFFWGSSGTIKKLHWSSWHKLYFPVDEGGLGMQSLDDISSAFSLKLWWRFRTISSLWAHFLAEKYCKRSCQASSYSTGSP</sequence>
<comment type="caution">
    <text evidence="1">The sequence shown here is derived from an EMBL/GenBank/DDBJ whole genome shotgun (WGS) entry which is preliminary data.</text>
</comment>
<proteinExistence type="predicted"/>
<dbReference type="AlphaFoldDB" id="A0AAW2UK82"/>